<organism evidence="1 2">
    <name type="scientific">Umbra pygmaea</name>
    <name type="common">Eastern mudminnow</name>
    <dbReference type="NCBI Taxonomy" id="75934"/>
    <lineage>
        <taxon>Eukaryota</taxon>
        <taxon>Metazoa</taxon>
        <taxon>Chordata</taxon>
        <taxon>Craniata</taxon>
        <taxon>Vertebrata</taxon>
        <taxon>Euteleostomi</taxon>
        <taxon>Actinopterygii</taxon>
        <taxon>Neopterygii</taxon>
        <taxon>Teleostei</taxon>
        <taxon>Protacanthopterygii</taxon>
        <taxon>Esociformes</taxon>
        <taxon>Umbridae</taxon>
        <taxon>Umbra</taxon>
    </lineage>
</organism>
<dbReference type="EMBL" id="JAGEUA010000009">
    <property type="protein sequence ID" value="KAL0965979.1"/>
    <property type="molecule type" value="Genomic_DNA"/>
</dbReference>
<evidence type="ECO:0000313" key="1">
    <source>
        <dbReference type="EMBL" id="KAL0965979.1"/>
    </source>
</evidence>
<keyword evidence="2" id="KW-1185">Reference proteome</keyword>
<sequence>MNMQVLLEELKEKNLISEELKDKQNATPDLPVHLLSRQAVEYTKAQRDFAPTAPSAWSKGISLPKRDPAYSPATSQFIAKVAELS</sequence>
<accession>A0ABD0W4F3</accession>
<reference evidence="1 2" key="1">
    <citation type="submission" date="2024-06" db="EMBL/GenBank/DDBJ databases">
        <authorList>
            <person name="Pan Q."/>
            <person name="Wen M."/>
            <person name="Jouanno E."/>
            <person name="Zahm M."/>
            <person name="Klopp C."/>
            <person name="Cabau C."/>
            <person name="Louis A."/>
            <person name="Berthelot C."/>
            <person name="Parey E."/>
            <person name="Roest Crollius H."/>
            <person name="Montfort J."/>
            <person name="Robinson-Rechavi M."/>
            <person name="Bouchez O."/>
            <person name="Lampietro C."/>
            <person name="Lopez Roques C."/>
            <person name="Donnadieu C."/>
            <person name="Postlethwait J."/>
            <person name="Bobe J."/>
            <person name="Verreycken H."/>
            <person name="Guiguen Y."/>
        </authorList>
    </citation>
    <scope>NUCLEOTIDE SEQUENCE [LARGE SCALE GENOMIC DNA]</scope>
    <source>
        <strain evidence="1">Up_M1</strain>
        <tissue evidence="1">Testis</tissue>
    </source>
</reference>
<name>A0ABD0W4F3_UMBPY</name>
<dbReference type="AlphaFoldDB" id="A0ABD0W4F3"/>
<proteinExistence type="predicted"/>
<dbReference type="Proteomes" id="UP001557470">
    <property type="component" value="Unassembled WGS sequence"/>
</dbReference>
<comment type="caution">
    <text evidence="1">The sequence shown here is derived from an EMBL/GenBank/DDBJ whole genome shotgun (WGS) entry which is preliminary data.</text>
</comment>
<gene>
    <name evidence="1" type="ORF">UPYG_G00288980</name>
</gene>
<evidence type="ECO:0000313" key="2">
    <source>
        <dbReference type="Proteomes" id="UP001557470"/>
    </source>
</evidence>
<protein>
    <submittedName>
        <fullName evidence="1">Uncharacterized protein</fullName>
    </submittedName>
</protein>